<feature type="domain" description="Ig-like" evidence="8">
    <location>
        <begin position="32"/>
        <end position="135"/>
    </location>
</feature>
<dbReference type="CDD" id="cd00099">
    <property type="entry name" value="IgV"/>
    <property type="match status" value="1"/>
</dbReference>
<dbReference type="InterPro" id="IPR003597">
    <property type="entry name" value="Ig_C1-set"/>
</dbReference>
<dbReference type="FunFam" id="2.60.40.10:FF:000283">
    <property type="entry name" value="Immunoglobulin kappa constant"/>
    <property type="match status" value="1"/>
</dbReference>
<dbReference type="InterPro" id="IPR036179">
    <property type="entry name" value="Ig-like_dom_sf"/>
</dbReference>
<dbReference type="PROSITE" id="PS50835">
    <property type="entry name" value="IG_LIKE"/>
    <property type="match status" value="2"/>
</dbReference>
<dbReference type="InParanoid" id="A0A3B1K0S5"/>
<keyword evidence="6" id="KW-0675">Receptor</keyword>
<dbReference type="InterPro" id="IPR013783">
    <property type="entry name" value="Ig-like_fold"/>
</dbReference>
<keyword evidence="5" id="KW-1015">Disulfide bond</keyword>
<dbReference type="SMART" id="SM00406">
    <property type="entry name" value="IGv"/>
    <property type="match status" value="1"/>
</dbReference>
<keyword evidence="4" id="KW-0472">Membrane</keyword>
<protein>
    <recommendedName>
        <fullName evidence="8">Ig-like domain-containing protein</fullName>
    </recommendedName>
</protein>
<dbReference type="Bgee" id="ENSAMXG00000037690">
    <property type="expression patterns" value="Expressed in bone element and 12 other cell types or tissues"/>
</dbReference>
<comment type="subcellular location">
    <subcellularLocation>
        <location evidence="1">Membrane</location>
    </subcellularLocation>
</comment>
<organism evidence="9 10">
    <name type="scientific">Astyanax mexicanus</name>
    <name type="common">Blind cave fish</name>
    <name type="synonym">Astyanax fasciatus mexicanus</name>
    <dbReference type="NCBI Taxonomy" id="7994"/>
    <lineage>
        <taxon>Eukaryota</taxon>
        <taxon>Metazoa</taxon>
        <taxon>Chordata</taxon>
        <taxon>Craniata</taxon>
        <taxon>Vertebrata</taxon>
        <taxon>Euteleostomi</taxon>
        <taxon>Actinopterygii</taxon>
        <taxon>Neopterygii</taxon>
        <taxon>Teleostei</taxon>
        <taxon>Ostariophysi</taxon>
        <taxon>Characiformes</taxon>
        <taxon>Characoidei</taxon>
        <taxon>Acestrorhamphidae</taxon>
        <taxon>Acestrorhamphinae</taxon>
        <taxon>Astyanax</taxon>
    </lineage>
</organism>
<evidence type="ECO:0000259" key="8">
    <source>
        <dbReference type="PROSITE" id="PS50835"/>
    </source>
</evidence>
<dbReference type="Pfam" id="PF07654">
    <property type="entry name" value="C1-set"/>
    <property type="match status" value="1"/>
</dbReference>
<dbReference type="InterPro" id="IPR013106">
    <property type="entry name" value="Ig_V-set"/>
</dbReference>
<reference evidence="9" key="3">
    <citation type="submission" date="2025-08" db="UniProtKB">
        <authorList>
            <consortium name="Ensembl"/>
        </authorList>
    </citation>
    <scope>IDENTIFICATION</scope>
</reference>
<dbReference type="InterPro" id="IPR051117">
    <property type="entry name" value="TRG_var/const_region"/>
</dbReference>
<evidence type="ECO:0000256" key="4">
    <source>
        <dbReference type="ARBA" id="ARBA00023136"/>
    </source>
</evidence>
<dbReference type="Proteomes" id="UP000018467">
    <property type="component" value="Unassembled WGS sequence"/>
</dbReference>
<dbReference type="SMART" id="SM00409">
    <property type="entry name" value="IG"/>
    <property type="match status" value="2"/>
</dbReference>
<evidence type="ECO:0000256" key="5">
    <source>
        <dbReference type="ARBA" id="ARBA00023157"/>
    </source>
</evidence>
<accession>A0A3B1K0S5</accession>
<reference evidence="9" key="4">
    <citation type="submission" date="2025-09" db="UniProtKB">
        <authorList>
            <consortium name="Ensembl"/>
        </authorList>
    </citation>
    <scope>IDENTIFICATION</scope>
</reference>
<keyword evidence="10" id="KW-1185">Reference proteome</keyword>
<dbReference type="PANTHER" id="PTHR19256">
    <property type="entry name" value="T-CELL RECEPTOR GAMMA CHAIN"/>
    <property type="match status" value="1"/>
</dbReference>
<dbReference type="PANTHER" id="PTHR19256:SF65">
    <property type="entry name" value="T CELL RECEPTOR GAMMA CONSTANT 1-RELATED"/>
    <property type="match status" value="1"/>
</dbReference>
<evidence type="ECO:0000256" key="3">
    <source>
        <dbReference type="ARBA" id="ARBA00022989"/>
    </source>
</evidence>
<evidence type="ECO:0000313" key="10">
    <source>
        <dbReference type="Proteomes" id="UP000018467"/>
    </source>
</evidence>
<evidence type="ECO:0000256" key="6">
    <source>
        <dbReference type="ARBA" id="ARBA00023170"/>
    </source>
</evidence>
<reference evidence="10" key="1">
    <citation type="submission" date="2013-03" db="EMBL/GenBank/DDBJ databases">
        <authorList>
            <person name="Jeffery W."/>
            <person name="Warren W."/>
            <person name="Wilson R.K."/>
        </authorList>
    </citation>
    <scope>NUCLEOTIDE SEQUENCE</scope>
    <source>
        <strain evidence="10">female</strain>
    </source>
</reference>
<dbReference type="Ensembl" id="ENSAMXT00000039068.1">
    <property type="protein sequence ID" value="ENSAMXP00000047581.1"/>
    <property type="gene ID" value="ENSAMXG00000037690.1"/>
</dbReference>
<name>A0A3B1K0S5_ASTMX</name>
<dbReference type="SUPFAM" id="SSF48726">
    <property type="entry name" value="Immunoglobulin"/>
    <property type="match status" value="2"/>
</dbReference>
<keyword evidence="3" id="KW-1133">Transmembrane helix</keyword>
<sequence length="263" mass="28865">MKALSPLFILHSVHHSADHTDNMLPTLCVLLPALAWVSSQKVLTQTPSVLTEQQGKTISMDCNIAKYESNFVHWYKQIPQSAPQFVLSFYHSHSSPAEYGADFPSSRFTSKASSNIDYQLIISNVEVGDSAVYYCCTLNDSPISWVFGPGTKLIVTDSAVPPPVLSIFPPSSEELKSNKATLVCVVSDMSTGYADVRWLLDGKAVSSGVSTGSAEQQPNKKFRLSSYLSIERSEWEKDKDITCEVSAASKTTSKSMKKSECMD</sequence>
<reference evidence="10" key="2">
    <citation type="journal article" date="2014" name="Nat. Commun.">
        <title>The cavefish genome reveals candidate genes for eye loss.</title>
        <authorList>
            <person name="McGaugh S.E."/>
            <person name="Gross J.B."/>
            <person name="Aken B."/>
            <person name="Blin M."/>
            <person name="Borowsky R."/>
            <person name="Chalopin D."/>
            <person name="Hinaux H."/>
            <person name="Jeffery W.R."/>
            <person name="Keene A."/>
            <person name="Ma L."/>
            <person name="Minx P."/>
            <person name="Murphy D."/>
            <person name="O'Quin K.E."/>
            <person name="Retaux S."/>
            <person name="Rohner N."/>
            <person name="Searle S.M."/>
            <person name="Stahl B.A."/>
            <person name="Tabin C."/>
            <person name="Volff J.N."/>
            <person name="Yoshizawa M."/>
            <person name="Warren W.C."/>
        </authorList>
    </citation>
    <scope>NUCLEOTIDE SEQUENCE [LARGE SCALE GENOMIC DNA]</scope>
    <source>
        <strain evidence="10">female</strain>
    </source>
</reference>
<dbReference type="STRING" id="7994.ENSAMXP00000047581"/>
<dbReference type="SMART" id="SM00407">
    <property type="entry name" value="IGc1"/>
    <property type="match status" value="1"/>
</dbReference>
<dbReference type="Gene3D" id="2.60.40.10">
    <property type="entry name" value="Immunoglobulins"/>
    <property type="match status" value="2"/>
</dbReference>
<evidence type="ECO:0000313" key="9">
    <source>
        <dbReference type="Ensembl" id="ENSAMXP00000047581.1"/>
    </source>
</evidence>
<evidence type="ECO:0000256" key="1">
    <source>
        <dbReference type="ARBA" id="ARBA00004370"/>
    </source>
</evidence>
<dbReference type="InterPro" id="IPR003599">
    <property type="entry name" value="Ig_sub"/>
</dbReference>
<proteinExistence type="predicted"/>
<evidence type="ECO:0000256" key="7">
    <source>
        <dbReference type="ARBA" id="ARBA00023319"/>
    </source>
</evidence>
<dbReference type="CDD" id="cd07699">
    <property type="entry name" value="IgC1_L"/>
    <property type="match status" value="1"/>
</dbReference>
<feature type="domain" description="Ig-like" evidence="8">
    <location>
        <begin position="163"/>
        <end position="253"/>
    </location>
</feature>
<dbReference type="Pfam" id="PF07686">
    <property type="entry name" value="V-set"/>
    <property type="match status" value="1"/>
</dbReference>
<dbReference type="AlphaFoldDB" id="A0A3B1K0S5"/>
<keyword evidence="7" id="KW-0393">Immunoglobulin domain</keyword>
<keyword evidence="2" id="KW-0812">Transmembrane</keyword>
<evidence type="ECO:0000256" key="2">
    <source>
        <dbReference type="ARBA" id="ARBA00022692"/>
    </source>
</evidence>
<dbReference type="GO" id="GO:0016020">
    <property type="term" value="C:membrane"/>
    <property type="evidence" value="ECO:0007669"/>
    <property type="project" value="UniProtKB-SubCell"/>
</dbReference>
<dbReference type="InterPro" id="IPR007110">
    <property type="entry name" value="Ig-like_dom"/>
</dbReference>
<dbReference type="GeneTree" id="ENSGT00940000163891"/>